<name>A0AA40B2U7_9PEZI</name>
<proteinExistence type="predicted"/>
<dbReference type="Proteomes" id="UP001172159">
    <property type="component" value="Unassembled WGS sequence"/>
</dbReference>
<reference evidence="1" key="1">
    <citation type="submission" date="2023-06" db="EMBL/GenBank/DDBJ databases">
        <title>Genome-scale phylogeny and comparative genomics of the fungal order Sordariales.</title>
        <authorList>
            <consortium name="Lawrence Berkeley National Laboratory"/>
            <person name="Hensen N."/>
            <person name="Bonometti L."/>
            <person name="Westerberg I."/>
            <person name="Brannstrom I.O."/>
            <person name="Guillou S."/>
            <person name="Cros-Aarteil S."/>
            <person name="Calhoun S."/>
            <person name="Haridas S."/>
            <person name="Kuo A."/>
            <person name="Mondo S."/>
            <person name="Pangilinan J."/>
            <person name="Riley R."/>
            <person name="Labutti K."/>
            <person name="Andreopoulos B."/>
            <person name="Lipzen A."/>
            <person name="Chen C."/>
            <person name="Yanf M."/>
            <person name="Daum C."/>
            <person name="Ng V."/>
            <person name="Clum A."/>
            <person name="Steindorff A."/>
            <person name="Ohm R."/>
            <person name="Martin F."/>
            <person name="Silar P."/>
            <person name="Natvig D."/>
            <person name="Lalanne C."/>
            <person name="Gautier V."/>
            <person name="Ament-Velasquez S.L."/>
            <person name="Kruys A."/>
            <person name="Hutchinson M.I."/>
            <person name="Powell A.J."/>
            <person name="Barry K."/>
            <person name="Miller A.N."/>
            <person name="Grigoriev I.V."/>
            <person name="Debuchy R."/>
            <person name="Gladieux P."/>
            <person name="Thoren M.H."/>
            <person name="Johannesson H."/>
        </authorList>
    </citation>
    <scope>NUCLEOTIDE SEQUENCE</scope>
    <source>
        <strain evidence="1">CBS 540.89</strain>
    </source>
</reference>
<keyword evidence="2" id="KW-1185">Reference proteome</keyword>
<sequence length="203" mass="22619">MLAVGTTLCPDATLLTCIQVARAIRPLSNYTMVDLQWDMPIAPGDSNRGTISVNGTIENAIEQMELLYPGWNQTFHSQLQHHRDTNAKAAVDKEEPTSWDCNIDKKMAQQWCISIGIKYLRGLDGIPKNGPGPGNCGRVSCSYGSAIYWCNENNFEKEVTWNGIADGAEELLTHCKTSEMWTNVKGQVNYKDNWNVVVYADPC</sequence>
<protein>
    <submittedName>
        <fullName evidence="1">Uncharacterized protein</fullName>
    </submittedName>
</protein>
<organism evidence="1 2">
    <name type="scientific">Apiosordaria backusii</name>
    <dbReference type="NCBI Taxonomy" id="314023"/>
    <lineage>
        <taxon>Eukaryota</taxon>
        <taxon>Fungi</taxon>
        <taxon>Dikarya</taxon>
        <taxon>Ascomycota</taxon>
        <taxon>Pezizomycotina</taxon>
        <taxon>Sordariomycetes</taxon>
        <taxon>Sordariomycetidae</taxon>
        <taxon>Sordariales</taxon>
        <taxon>Lasiosphaeriaceae</taxon>
        <taxon>Apiosordaria</taxon>
    </lineage>
</organism>
<evidence type="ECO:0000313" key="1">
    <source>
        <dbReference type="EMBL" id="KAK0726641.1"/>
    </source>
</evidence>
<evidence type="ECO:0000313" key="2">
    <source>
        <dbReference type="Proteomes" id="UP001172159"/>
    </source>
</evidence>
<dbReference type="AlphaFoldDB" id="A0AA40B2U7"/>
<dbReference type="PANTHER" id="PTHR35605">
    <property type="entry name" value="ECP2 EFFECTOR PROTEIN DOMAIN-CONTAINING PROTEIN-RELATED"/>
    <property type="match status" value="1"/>
</dbReference>
<accession>A0AA40B2U7</accession>
<gene>
    <name evidence="1" type="ORF">B0T21DRAFT_293327</name>
</gene>
<comment type="caution">
    <text evidence="1">The sequence shown here is derived from an EMBL/GenBank/DDBJ whole genome shotgun (WGS) entry which is preliminary data.</text>
</comment>
<dbReference type="EMBL" id="JAUKTV010000010">
    <property type="protein sequence ID" value="KAK0726641.1"/>
    <property type="molecule type" value="Genomic_DNA"/>
</dbReference>
<dbReference type="PANTHER" id="PTHR35605:SF1">
    <property type="entry name" value="ECP2 EFFECTOR PROTEIN DOMAIN-CONTAINING PROTEIN-RELATED"/>
    <property type="match status" value="1"/>
</dbReference>